<dbReference type="Gene3D" id="2.60.120.10">
    <property type="entry name" value="Jelly Rolls"/>
    <property type="match status" value="2"/>
</dbReference>
<dbReference type="CDD" id="cd02909">
    <property type="entry name" value="cupin_pirin_N"/>
    <property type="match status" value="1"/>
</dbReference>
<evidence type="ECO:0000256" key="2">
    <source>
        <dbReference type="RuleBase" id="RU003457"/>
    </source>
</evidence>
<proteinExistence type="inferred from homology"/>
<comment type="caution">
    <text evidence="5">The sequence shown here is derived from an EMBL/GenBank/DDBJ whole genome shotgun (WGS) entry which is preliminary data.</text>
</comment>
<evidence type="ECO:0000313" key="6">
    <source>
        <dbReference type="Proteomes" id="UP000193642"/>
    </source>
</evidence>
<feature type="domain" description="Pirin N-terminal" evidence="3">
    <location>
        <begin position="53"/>
        <end position="135"/>
    </location>
</feature>
<gene>
    <name evidence="5" type="ORF">BCR33DRAFT_441727</name>
</gene>
<reference evidence="5 6" key="1">
    <citation type="submission" date="2016-07" db="EMBL/GenBank/DDBJ databases">
        <title>Pervasive Adenine N6-methylation of Active Genes in Fungi.</title>
        <authorList>
            <consortium name="DOE Joint Genome Institute"/>
            <person name="Mondo S.J."/>
            <person name="Dannebaum R.O."/>
            <person name="Kuo R.C."/>
            <person name="Labutti K."/>
            <person name="Haridas S."/>
            <person name="Kuo A."/>
            <person name="Salamov A."/>
            <person name="Ahrendt S.R."/>
            <person name="Lipzen A."/>
            <person name="Sullivan W."/>
            <person name="Andreopoulos W.B."/>
            <person name="Clum A."/>
            <person name="Lindquist E."/>
            <person name="Daum C."/>
            <person name="Ramamoorthy G.K."/>
            <person name="Gryganskyi A."/>
            <person name="Culley D."/>
            <person name="Magnuson J.K."/>
            <person name="James T.Y."/>
            <person name="O'Malley M.A."/>
            <person name="Stajich J.E."/>
            <person name="Spatafora J.W."/>
            <person name="Visel A."/>
            <person name="Grigoriev I.V."/>
        </authorList>
    </citation>
    <scope>NUCLEOTIDE SEQUENCE [LARGE SCALE GENOMIC DNA]</scope>
    <source>
        <strain evidence="5 6">JEL800</strain>
    </source>
</reference>
<dbReference type="InterPro" id="IPR012093">
    <property type="entry name" value="Pirin"/>
</dbReference>
<dbReference type="InterPro" id="IPR003829">
    <property type="entry name" value="Pirin_N_dom"/>
</dbReference>
<keyword evidence="6" id="KW-1185">Reference proteome</keyword>
<protein>
    <recommendedName>
        <fullName evidence="7">RmlC-like cupin</fullName>
    </recommendedName>
</protein>
<dbReference type="AlphaFoldDB" id="A0A1Y2BT74"/>
<evidence type="ECO:0000259" key="3">
    <source>
        <dbReference type="Pfam" id="PF02678"/>
    </source>
</evidence>
<evidence type="ECO:0000256" key="1">
    <source>
        <dbReference type="ARBA" id="ARBA00008416"/>
    </source>
</evidence>
<dbReference type="InterPro" id="IPR014710">
    <property type="entry name" value="RmlC-like_jellyroll"/>
</dbReference>
<evidence type="ECO:0000259" key="4">
    <source>
        <dbReference type="Pfam" id="PF05726"/>
    </source>
</evidence>
<feature type="domain" description="Pirin C-terminal" evidence="4">
    <location>
        <begin position="199"/>
        <end position="306"/>
    </location>
</feature>
<organism evidence="5 6">
    <name type="scientific">Rhizoclosmatium globosum</name>
    <dbReference type="NCBI Taxonomy" id="329046"/>
    <lineage>
        <taxon>Eukaryota</taxon>
        <taxon>Fungi</taxon>
        <taxon>Fungi incertae sedis</taxon>
        <taxon>Chytridiomycota</taxon>
        <taxon>Chytridiomycota incertae sedis</taxon>
        <taxon>Chytridiomycetes</taxon>
        <taxon>Chytridiales</taxon>
        <taxon>Chytriomycetaceae</taxon>
        <taxon>Rhizoclosmatium</taxon>
    </lineage>
</organism>
<dbReference type="STRING" id="329046.A0A1Y2BT74"/>
<accession>A0A1Y2BT74</accession>
<dbReference type="Pfam" id="PF05726">
    <property type="entry name" value="Pirin_C"/>
    <property type="match status" value="1"/>
</dbReference>
<dbReference type="PANTHER" id="PTHR13903">
    <property type="entry name" value="PIRIN-RELATED"/>
    <property type="match status" value="1"/>
</dbReference>
<dbReference type="PANTHER" id="PTHR13903:SF8">
    <property type="entry name" value="PIRIN"/>
    <property type="match status" value="1"/>
</dbReference>
<dbReference type="InterPro" id="IPR008778">
    <property type="entry name" value="Pirin_C_dom"/>
</dbReference>
<comment type="similarity">
    <text evidence="1 2">Belongs to the pirin family.</text>
</comment>
<evidence type="ECO:0008006" key="7">
    <source>
        <dbReference type="Google" id="ProtNLM"/>
    </source>
</evidence>
<sequence>MSRFTIKPINVATPMPTQNPFLFAVYHKDVYPAGNAKMEAPRVGNGNDWNANQPYRMYHGRKVPGFPQHPHRGFETITCTLEGTIDHTDSLGGSGRYGNGDLQWMTAGSGILHGENMPLLNEKGDNPVRWFQLWLNLPAKNKMVEPNQLMHWNENITRFNTPDGKANVTVLAGTLHGKTALPPIRDSWAKDPANDVNVWHMLIKPGGKITLPKSAEGSTRSIFLVEGSGLVIDQEKIPELSVVEFKGQRVAPEVQLSNTGTEKDLEILVLQGKPIDEPVVQHGPFVMNTQEEIAKAFSDYRRTQFGGWPWDQDAVIFPREKGRFLAVKGKPEEYPPSAIKKDEL</sequence>
<dbReference type="EMBL" id="MCGO01000047">
    <property type="protein sequence ID" value="ORY37950.1"/>
    <property type="molecule type" value="Genomic_DNA"/>
</dbReference>
<dbReference type="Proteomes" id="UP000193642">
    <property type="component" value="Unassembled WGS sequence"/>
</dbReference>
<dbReference type="SUPFAM" id="SSF51182">
    <property type="entry name" value="RmlC-like cupins"/>
    <property type="match status" value="1"/>
</dbReference>
<dbReference type="Pfam" id="PF02678">
    <property type="entry name" value="Pirin"/>
    <property type="match status" value="1"/>
</dbReference>
<dbReference type="InterPro" id="IPR011051">
    <property type="entry name" value="RmlC_Cupin_sf"/>
</dbReference>
<name>A0A1Y2BT74_9FUNG</name>
<evidence type="ECO:0000313" key="5">
    <source>
        <dbReference type="EMBL" id="ORY37950.1"/>
    </source>
</evidence>
<dbReference type="OrthoDB" id="198735at2759"/>